<dbReference type="NCBIfam" id="TIGR03104">
    <property type="entry name" value="trio_amidotrans"/>
    <property type="match status" value="1"/>
</dbReference>
<comment type="pathway">
    <text evidence="1">Amino-acid biosynthesis; L-asparagine biosynthesis; L-asparagine from L-aspartate (L-Gln route): step 1/1.</text>
</comment>
<keyword evidence="4" id="KW-0547">Nucleotide-binding</keyword>
<dbReference type="InterPro" id="IPR017535">
    <property type="entry name" value="Asparagine_synth"/>
</dbReference>
<sequence>MCGFCGEIRFDGRPVDIGALDRMNETMQPRGPDGRGVHLQGAVGLAHRRLSIIDLSAHAGQPMVDNELGLTIAFNGCIYNYRALRGELEGLGYRFFSSGDTEVVLKAFAAWGPDCVQRFHGMFAFAIAERDSGRVTLVRDRLGIKPLYYAEGPGRMRFASTLPALLAGGGIDTDLDPVALHHYMHFHAVVPAPYTMLRGVRKLPPATIRVIEPDGRQTQRHYWEPRFETRDDERDLSFEDWQDRVLEALRRAVARRLVADVDVGVLLSGGLDSSLIVGLLAEQGQRGLNTFSVGFETVGDEVGDEFQYSDLIARHYGTEHHKIRVDSASRLLPELPNCVRAMSEPMVSHDAIGFYLLSQEVSRHVKVVQSGQGADEVFAGYHWYPPLVGSRDPASDYAAAFCDRDHAEYLRAVAPRFHGEDHSRALIAGHFARPGAAAPVDKALRLDQLVMLVDDPVKRVDNMTMAWGLEARVPFLDHELVELAARIPDRHKLVDDGKGVLKALGRRVIPAAVIDRPKGYFPVPALKYLRGDVLAFVRELLHSERARQRDLFTLTYVDELLAAPEAHITPLRGSKLWQVALLELWLQQHGL</sequence>
<dbReference type="CDD" id="cd00712">
    <property type="entry name" value="AsnB"/>
    <property type="match status" value="1"/>
</dbReference>
<keyword evidence="5" id="KW-0067">ATP-binding</keyword>
<dbReference type="EC" id="6.3.5.4" evidence="3"/>
<evidence type="ECO:0000259" key="8">
    <source>
        <dbReference type="PROSITE" id="PS51278"/>
    </source>
</evidence>
<dbReference type="Pfam" id="PF13537">
    <property type="entry name" value="GATase_7"/>
    <property type="match status" value="1"/>
</dbReference>
<keyword evidence="10" id="KW-1185">Reference proteome</keyword>
<evidence type="ECO:0000256" key="2">
    <source>
        <dbReference type="ARBA" id="ARBA00005752"/>
    </source>
</evidence>
<keyword evidence="6" id="KW-0315">Glutamine amidotransferase</keyword>
<dbReference type="PANTHER" id="PTHR43284:SF1">
    <property type="entry name" value="ASPARAGINE SYNTHETASE"/>
    <property type="match status" value="1"/>
</dbReference>
<comment type="caution">
    <text evidence="9">The sequence shown here is derived from an EMBL/GenBank/DDBJ whole genome shotgun (WGS) entry which is preliminary data.</text>
</comment>
<gene>
    <name evidence="9" type="ORF">ABC977_11995</name>
</gene>
<evidence type="ECO:0000256" key="5">
    <source>
        <dbReference type="ARBA" id="ARBA00022840"/>
    </source>
</evidence>
<evidence type="ECO:0000256" key="1">
    <source>
        <dbReference type="ARBA" id="ARBA00005187"/>
    </source>
</evidence>
<dbReference type="SUPFAM" id="SSF52402">
    <property type="entry name" value="Adenine nucleotide alpha hydrolases-like"/>
    <property type="match status" value="1"/>
</dbReference>
<organism evidence="9 10">
    <name type="scientific">Thioalkalicoccus limnaeus</name>
    <dbReference type="NCBI Taxonomy" id="120681"/>
    <lineage>
        <taxon>Bacteria</taxon>
        <taxon>Pseudomonadati</taxon>
        <taxon>Pseudomonadota</taxon>
        <taxon>Gammaproteobacteria</taxon>
        <taxon>Chromatiales</taxon>
        <taxon>Chromatiaceae</taxon>
        <taxon>Thioalkalicoccus</taxon>
    </lineage>
</organism>
<dbReference type="NCBIfam" id="TIGR01536">
    <property type="entry name" value="asn_synth_AEB"/>
    <property type="match status" value="1"/>
</dbReference>
<dbReference type="PANTHER" id="PTHR43284">
    <property type="entry name" value="ASPARAGINE SYNTHETASE (GLUTAMINE-HYDROLYZING)"/>
    <property type="match status" value="1"/>
</dbReference>
<dbReference type="InterPro" id="IPR051786">
    <property type="entry name" value="ASN_synthetase/amidase"/>
</dbReference>
<dbReference type="Pfam" id="PF00733">
    <property type="entry name" value="Asn_synthase"/>
    <property type="match status" value="1"/>
</dbReference>
<dbReference type="RefSeq" id="WP_369667510.1">
    <property type="nucleotide sequence ID" value="NZ_JBDKXB010000016.1"/>
</dbReference>
<dbReference type="InterPro" id="IPR006426">
    <property type="entry name" value="Asn_synth_AEB"/>
</dbReference>
<dbReference type="InterPro" id="IPR001962">
    <property type="entry name" value="Asn_synthase"/>
</dbReference>
<evidence type="ECO:0000256" key="3">
    <source>
        <dbReference type="ARBA" id="ARBA00012737"/>
    </source>
</evidence>
<dbReference type="EMBL" id="JBDKXB010000016">
    <property type="protein sequence ID" value="MEY6433123.1"/>
    <property type="molecule type" value="Genomic_DNA"/>
</dbReference>
<dbReference type="InterPro" id="IPR014729">
    <property type="entry name" value="Rossmann-like_a/b/a_fold"/>
</dbReference>
<proteinExistence type="inferred from homology"/>
<comment type="catalytic activity">
    <reaction evidence="7">
        <text>L-aspartate + L-glutamine + ATP + H2O = L-asparagine + L-glutamate + AMP + diphosphate + H(+)</text>
        <dbReference type="Rhea" id="RHEA:12228"/>
        <dbReference type="ChEBI" id="CHEBI:15377"/>
        <dbReference type="ChEBI" id="CHEBI:15378"/>
        <dbReference type="ChEBI" id="CHEBI:29985"/>
        <dbReference type="ChEBI" id="CHEBI:29991"/>
        <dbReference type="ChEBI" id="CHEBI:30616"/>
        <dbReference type="ChEBI" id="CHEBI:33019"/>
        <dbReference type="ChEBI" id="CHEBI:58048"/>
        <dbReference type="ChEBI" id="CHEBI:58359"/>
        <dbReference type="ChEBI" id="CHEBI:456215"/>
        <dbReference type="EC" id="6.3.5.4"/>
    </reaction>
</comment>
<protein>
    <recommendedName>
        <fullName evidence="3">asparagine synthase (glutamine-hydrolyzing)</fullName>
        <ecNumber evidence="3">6.3.5.4</ecNumber>
    </recommendedName>
</protein>
<name>A0ABV4BIJ6_9GAMM</name>
<evidence type="ECO:0000256" key="6">
    <source>
        <dbReference type="ARBA" id="ARBA00022962"/>
    </source>
</evidence>
<dbReference type="CDD" id="cd01991">
    <property type="entry name" value="Asn_synthase_B_C"/>
    <property type="match status" value="1"/>
</dbReference>
<accession>A0ABV4BIJ6</accession>
<reference evidence="9 10" key="1">
    <citation type="submission" date="2024-05" db="EMBL/GenBank/DDBJ databases">
        <title>Genome Sequence and Characterization of the New Strain Purple Sulfur Bacterium of Genus Thioalkalicoccus.</title>
        <authorList>
            <person name="Bryantseva I.A."/>
            <person name="Kyndt J.A."/>
            <person name="Imhoff J.F."/>
        </authorList>
    </citation>
    <scope>NUCLEOTIDE SEQUENCE [LARGE SCALE GENOMIC DNA]</scope>
    <source>
        <strain evidence="9 10">Um2</strain>
    </source>
</reference>
<dbReference type="InterPro" id="IPR033738">
    <property type="entry name" value="AsnB_N"/>
</dbReference>
<dbReference type="InterPro" id="IPR029055">
    <property type="entry name" value="Ntn_hydrolases_N"/>
</dbReference>
<dbReference type="Gene3D" id="3.60.20.10">
    <property type="entry name" value="Glutamine Phosphoribosylpyrophosphate, subunit 1, domain 1"/>
    <property type="match status" value="1"/>
</dbReference>
<dbReference type="InterPro" id="IPR017932">
    <property type="entry name" value="GATase_2_dom"/>
</dbReference>
<evidence type="ECO:0000313" key="9">
    <source>
        <dbReference type="EMBL" id="MEY6433123.1"/>
    </source>
</evidence>
<evidence type="ECO:0000256" key="4">
    <source>
        <dbReference type="ARBA" id="ARBA00022741"/>
    </source>
</evidence>
<evidence type="ECO:0000256" key="7">
    <source>
        <dbReference type="ARBA" id="ARBA00048741"/>
    </source>
</evidence>
<dbReference type="PIRSF" id="PIRSF001589">
    <property type="entry name" value="Asn_synthetase_glu-h"/>
    <property type="match status" value="1"/>
</dbReference>
<dbReference type="SUPFAM" id="SSF56235">
    <property type="entry name" value="N-terminal nucleophile aminohydrolases (Ntn hydrolases)"/>
    <property type="match status" value="1"/>
</dbReference>
<evidence type="ECO:0000313" key="10">
    <source>
        <dbReference type="Proteomes" id="UP001564408"/>
    </source>
</evidence>
<comment type="similarity">
    <text evidence="2">Belongs to the asparagine synthetase family.</text>
</comment>
<feature type="domain" description="Glutamine amidotransferase type-2" evidence="8">
    <location>
        <begin position="2"/>
        <end position="214"/>
    </location>
</feature>
<dbReference type="PROSITE" id="PS51278">
    <property type="entry name" value="GATASE_TYPE_2"/>
    <property type="match status" value="1"/>
</dbReference>
<dbReference type="Gene3D" id="3.40.50.620">
    <property type="entry name" value="HUPs"/>
    <property type="match status" value="1"/>
</dbReference>
<dbReference type="Proteomes" id="UP001564408">
    <property type="component" value="Unassembled WGS sequence"/>
</dbReference>